<evidence type="ECO:0000313" key="2">
    <source>
        <dbReference type="EMBL" id="KFO19107.1"/>
    </source>
</evidence>
<dbReference type="Proteomes" id="UP000028990">
    <property type="component" value="Unassembled WGS sequence"/>
</dbReference>
<proteinExistence type="predicted"/>
<accession>A0A091CMG9</accession>
<evidence type="ECO:0000313" key="3">
    <source>
        <dbReference type="Proteomes" id="UP000028990"/>
    </source>
</evidence>
<keyword evidence="3" id="KW-1185">Reference proteome</keyword>
<protein>
    <submittedName>
        <fullName evidence="2">Uncharacterized protein</fullName>
    </submittedName>
</protein>
<dbReference type="AlphaFoldDB" id="A0A091CMG9"/>
<feature type="compositionally biased region" description="Acidic residues" evidence="1">
    <location>
        <begin position="1"/>
        <end position="17"/>
    </location>
</feature>
<dbReference type="EMBL" id="KN125168">
    <property type="protein sequence ID" value="KFO19107.1"/>
    <property type="molecule type" value="Genomic_DNA"/>
</dbReference>
<feature type="compositionally biased region" description="Basic and acidic residues" evidence="1">
    <location>
        <begin position="36"/>
        <end position="45"/>
    </location>
</feature>
<gene>
    <name evidence="2" type="ORF">H920_19486</name>
</gene>
<organism evidence="2 3">
    <name type="scientific">Fukomys damarensis</name>
    <name type="common">Damaraland mole rat</name>
    <name type="synonym">Cryptomys damarensis</name>
    <dbReference type="NCBI Taxonomy" id="885580"/>
    <lineage>
        <taxon>Eukaryota</taxon>
        <taxon>Metazoa</taxon>
        <taxon>Chordata</taxon>
        <taxon>Craniata</taxon>
        <taxon>Vertebrata</taxon>
        <taxon>Euteleostomi</taxon>
        <taxon>Mammalia</taxon>
        <taxon>Eutheria</taxon>
        <taxon>Euarchontoglires</taxon>
        <taxon>Glires</taxon>
        <taxon>Rodentia</taxon>
        <taxon>Hystricomorpha</taxon>
        <taxon>Bathyergidae</taxon>
        <taxon>Fukomys</taxon>
    </lineage>
</organism>
<reference evidence="2 3" key="1">
    <citation type="submission" date="2013-11" db="EMBL/GenBank/DDBJ databases">
        <title>The Damaraland mole rat (Fukomys damarensis) genome and evolution of African mole rats.</title>
        <authorList>
            <person name="Gladyshev V.N."/>
            <person name="Fang X."/>
        </authorList>
    </citation>
    <scope>NUCLEOTIDE SEQUENCE [LARGE SCALE GENOMIC DNA]</scope>
    <source>
        <tissue evidence="2">Liver</tissue>
    </source>
</reference>
<name>A0A091CMG9_FUKDA</name>
<evidence type="ECO:0000256" key="1">
    <source>
        <dbReference type="SAM" id="MobiDB-lite"/>
    </source>
</evidence>
<sequence>MQSPDNAEDGPEGDDGDNGVAGGPAHPTFTGDEEGAEAKGADSLEHSQGQGAVQGPVQDGDSSAEAGVVEQELQEFRLTVRFHSTVDAEIGYWLLAPLAGSLQEGVHISIILFGNYLNIRLTSENSHFLEIATAACDFLYQVFTVLLVFEELEA</sequence>
<feature type="region of interest" description="Disordered" evidence="1">
    <location>
        <begin position="1"/>
        <end position="67"/>
    </location>
</feature>